<evidence type="ECO:0000256" key="1">
    <source>
        <dbReference type="ARBA" id="ARBA00001942"/>
    </source>
</evidence>
<protein>
    <submittedName>
        <fullName evidence="6">Dimethyl sulfoxide/trimethylamine N-oxide reductase</fullName>
        <ecNumber evidence="6">1.7.2.3</ecNumber>
    </submittedName>
</protein>
<feature type="compositionally biased region" description="Basic and acidic residues" evidence="4">
    <location>
        <begin position="116"/>
        <end position="128"/>
    </location>
</feature>
<dbReference type="Pfam" id="PF00384">
    <property type="entry name" value="Molybdopterin"/>
    <property type="match status" value="1"/>
</dbReference>
<gene>
    <name evidence="6" type="primary">dorA</name>
    <name evidence="6" type="ORF">NCTC12965_03808</name>
</gene>
<dbReference type="AlphaFoldDB" id="A0A4U9UTC3"/>
<keyword evidence="3 6" id="KW-0560">Oxidoreductase</keyword>
<dbReference type="EMBL" id="CABEEZ010000080">
    <property type="protein sequence ID" value="VTR35539.1"/>
    <property type="molecule type" value="Genomic_DNA"/>
</dbReference>
<feature type="domain" description="Molybdopterin oxidoreductase" evidence="5">
    <location>
        <begin position="33"/>
        <end position="90"/>
    </location>
</feature>
<reference evidence="6" key="1">
    <citation type="submission" date="2019-05" db="EMBL/GenBank/DDBJ databases">
        <authorList>
            <consortium name="Pathogen Informatics"/>
        </authorList>
    </citation>
    <scope>NUCLEOTIDE SEQUENCE [LARGE SCALE GENOMIC DNA]</scope>
    <source>
        <strain evidence="6">NCTC12965</strain>
    </source>
</reference>
<dbReference type="EC" id="1.7.2.3" evidence="6"/>
<accession>A0A4U9UTC3</accession>
<dbReference type="InterPro" id="IPR006656">
    <property type="entry name" value="Mopterin_OxRdtase"/>
</dbReference>
<dbReference type="PANTHER" id="PTHR43742">
    <property type="entry name" value="TRIMETHYLAMINE-N-OXIDE REDUCTASE"/>
    <property type="match status" value="1"/>
</dbReference>
<comment type="cofactor">
    <cofactor evidence="1">
        <name>Mo-bis(molybdopterin guanine dinucleotide)</name>
        <dbReference type="ChEBI" id="CHEBI:60539"/>
    </cofactor>
</comment>
<evidence type="ECO:0000256" key="3">
    <source>
        <dbReference type="ARBA" id="ARBA00023002"/>
    </source>
</evidence>
<dbReference type="GO" id="GO:0009055">
    <property type="term" value="F:electron transfer activity"/>
    <property type="evidence" value="ECO:0007669"/>
    <property type="project" value="TreeGrafter"/>
</dbReference>
<dbReference type="GO" id="GO:0030151">
    <property type="term" value="F:molybdenum ion binding"/>
    <property type="evidence" value="ECO:0007669"/>
    <property type="project" value="TreeGrafter"/>
</dbReference>
<dbReference type="GO" id="GO:0009061">
    <property type="term" value="P:anaerobic respiration"/>
    <property type="evidence" value="ECO:0007669"/>
    <property type="project" value="TreeGrafter"/>
</dbReference>
<organism evidence="6">
    <name type="scientific">Serratia fonticola</name>
    <dbReference type="NCBI Taxonomy" id="47917"/>
    <lineage>
        <taxon>Bacteria</taxon>
        <taxon>Pseudomonadati</taxon>
        <taxon>Pseudomonadota</taxon>
        <taxon>Gammaproteobacteria</taxon>
        <taxon>Enterobacterales</taxon>
        <taxon>Yersiniaceae</taxon>
        <taxon>Serratia</taxon>
    </lineage>
</organism>
<evidence type="ECO:0000256" key="4">
    <source>
        <dbReference type="SAM" id="MobiDB-lite"/>
    </source>
</evidence>
<dbReference type="SUPFAM" id="SSF53706">
    <property type="entry name" value="Formate dehydrogenase/DMSO reductase, domains 1-3"/>
    <property type="match status" value="1"/>
</dbReference>
<proteinExistence type="predicted"/>
<evidence type="ECO:0000313" key="6">
    <source>
        <dbReference type="EMBL" id="VTR35539.1"/>
    </source>
</evidence>
<keyword evidence="2" id="KW-0500">Molybdenum</keyword>
<dbReference type="GO" id="GO:0030288">
    <property type="term" value="C:outer membrane-bounded periplasmic space"/>
    <property type="evidence" value="ECO:0007669"/>
    <property type="project" value="TreeGrafter"/>
</dbReference>
<dbReference type="PANTHER" id="PTHR43742:SF10">
    <property type="entry name" value="TRIMETHYLAMINE-N-OXIDE REDUCTASE 2"/>
    <property type="match status" value="1"/>
</dbReference>
<evidence type="ECO:0000259" key="5">
    <source>
        <dbReference type="Pfam" id="PF00384"/>
    </source>
</evidence>
<evidence type="ECO:0000256" key="2">
    <source>
        <dbReference type="ARBA" id="ARBA00022505"/>
    </source>
</evidence>
<dbReference type="InterPro" id="IPR050612">
    <property type="entry name" value="Prok_Mopterin_Oxidored"/>
</dbReference>
<dbReference type="GO" id="GO:0050626">
    <property type="term" value="F:trimethylamine-N-oxide reductase (cytochrome c) activity"/>
    <property type="evidence" value="ECO:0007669"/>
    <property type="project" value="UniProtKB-EC"/>
</dbReference>
<sequence>MKPTVRRKTAEWAADISGVDAEVLRQLARDMAKQRTMIMGGWGIQRQHHGEQQHWLLVTVAAMLGQIGLPGGGFGFSYHYSSGGSPTAKGGILSGISAGNAPKNSPTPIPVSSYRRVPDQSRQDHSLQWDRCHLPRREDGVRGRW</sequence>
<name>A0A4U9UTC3_SERFO</name>
<dbReference type="Gene3D" id="3.40.228.10">
    <property type="entry name" value="Dimethylsulfoxide Reductase, domain 2"/>
    <property type="match status" value="1"/>
</dbReference>
<feature type="region of interest" description="Disordered" evidence="4">
    <location>
        <begin position="89"/>
        <end position="128"/>
    </location>
</feature>
<dbReference type="Gene3D" id="3.40.50.740">
    <property type="match status" value="1"/>
</dbReference>